<keyword evidence="3" id="KW-0072">Autophagy</keyword>
<proteinExistence type="inferred from homology"/>
<dbReference type="OrthoDB" id="1667587at2759"/>
<evidence type="ECO:0000313" key="6">
    <source>
        <dbReference type="Proteomes" id="UP000298663"/>
    </source>
</evidence>
<dbReference type="InterPro" id="IPR015943">
    <property type="entry name" value="WD40/YVTN_repeat-like_dom_sf"/>
</dbReference>
<comment type="similarity">
    <text evidence="4">Belongs to the WD repeat PROPPIN family.</text>
</comment>
<evidence type="ECO:0000313" key="5">
    <source>
        <dbReference type="EMBL" id="TKR63312.1"/>
    </source>
</evidence>
<keyword evidence="6" id="KW-1185">Reference proteome</keyword>
<keyword evidence="1" id="KW-0853">WD repeat</keyword>
<evidence type="ECO:0000256" key="3">
    <source>
        <dbReference type="ARBA" id="ARBA00023006"/>
    </source>
</evidence>
<evidence type="ECO:0000256" key="4">
    <source>
        <dbReference type="ARBA" id="ARBA00025740"/>
    </source>
</evidence>
<accession>A0A4U5M3M2</accession>
<evidence type="ECO:0000256" key="2">
    <source>
        <dbReference type="ARBA" id="ARBA00022737"/>
    </source>
</evidence>
<reference evidence="5 6" key="2">
    <citation type="journal article" date="2019" name="G3 (Bethesda)">
        <title>Hybrid Assembly of the Genome of the Entomopathogenic Nematode Steinernema carpocapsae Identifies the X-Chromosome.</title>
        <authorList>
            <person name="Serra L."/>
            <person name="Macchietto M."/>
            <person name="Macias-Munoz A."/>
            <person name="McGill C.J."/>
            <person name="Rodriguez I.M."/>
            <person name="Rodriguez B."/>
            <person name="Murad R."/>
            <person name="Mortazavi A."/>
        </authorList>
    </citation>
    <scope>NUCLEOTIDE SEQUENCE [LARGE SCALE GENOMIC DNA]</scope>
    <source>
        <strain evidence="5 6">ALL</strain>
    </source>
</reference>
<dbReference type="GO" id="GO:0006914">
    <property type="term" value="P:autophagy"/>
    <property type="evidence" value="ECO:0007669"/>
    <property type="project" value="UniProtKB-KW"/>
</dbReference>
<dbReference type="PANTHER" id="PTHR11227">
    <property type="entry name" value="WD-REPEAT PROTEIN INTERACTING WITH PHOSPHOINOSIDES WIPI -RELATED"/>
    <property type="match status" value="1"/>
</dbReference>
<dbReference type="Proteomes" id="UP000298663">
    <property type="component" value="Unassembled WGS sequence"/>
</dbReference>
<dbReference type="InterPro" id="IPR001680">
    <property type="entry name" value="WD40_rpt"/>
</dbReference>
<protein>
    <recommendedName>
        <fullName evidence="7">Anaphase-promoting complex subunit 4 WD40 domain-containing protein</fullName>
    </recommendedName>
</protein>
<evidence type="ECO:0008006" key="7">
    <source>
        <dbReference type="Google" id="ProtNLM"/>
    </source>
</evidence>
<dbReference type="SMART" id="SM00320">
    <property type="entry name" value="WD40"/>
    <property type="match status" value="3"/>
</dbReference>
<evidence type="ECO:0000256" key="1">
    <source>
        <dbReference type="ARBA" id="ARBA00022574"/>
    </source>
</evidence>
<dbReference type="InterPro" id="IPR036322">
    <property type="entry name" value="WD40_repeat_dom_sf"/>
</dbReference>
<organism evidence="5 6">
    <name type="scientific">Steinernema carpocapsae</name>
    <name type="common">Entomopathogenic nematode</name>
    <dbReference type="NCBI Taxonomy" id="34508"/>
    <lineage>
        <taxon>Eukaryota</taxon>
        <taxon>Metazoa</taxon>
        <taxon>Ecdysozoa</taxon>
        <taxon>Nematoda</taxon>
        <taxon>Chromadorea</taxon>
        <taxon>Rhabditida</taxon>
        <taxon>Tylenchina</taxon>
        <taxon>Panagrolaimomorpha</taxon>
        <taxon>Strongyloidoidea</taxon>
        <taxon>Steinernematidae</taxon>
        <taxon>Steinernema</taxon>
    </lineage>
</organism>
<dbReference type="Pfam" id="PF21032">
    <property type="entry name" value="PROPPIN"/>
    <property type="match status" value="1"/>
</dbReference>
<dbReference type="GO" id="GO:0005737">
    <property type="term" value="C:cytoplasm"/>
    <property type="evidence" value="ECO:0007669"/>
    <property type="project" value="UniProtKB-ARBA"/>
</dbReference>
<dbReference type="STRING" id="34508.A0A4U5M3M2"/>
<dbReference type="InterPro" id="IPR048720">
    <property type="entry name" value="PROPPIN"/>
</dbReference>
<sequence length="278" mass="31574">MLGSYFLFIVAKESPRRLDLYNLKTEKVCKTIYMDMRILGVKHNPKRLLITTEDSIHLFDLESFQTLQKFPIYNLRIADLSQDEASVVAYPSSTQGEIRVFDAINLKHLKPLRIHQSSIARFSLSPDGSLLASASKKGTVIRVADVQKGEILYSFCRSLVKEAQIYSLVFSQDKEFLSSSSETGTLHLFHLARKRSKFLGNVIPSLEPLDRPKSVASCKLETCEEDTKIAFKTIDGELQVLVLSTNGKLEIFRVVREGVETRFHRISKTALFEQILEL</sequence>
<comment type="caution">
    <text evidence="5">The sequence shown here is derived from an EMBL/GenBank/DDBJ whole genome shotgun (WGS) entry which is preliminary data.</text>
</comment>
<dbReference type="SUPFAM" id="SSF50978">
    <property type="entry name" value="WD40 repeat-like"/>
    <property type="match status" value="1"/>
</dbReference>
<reference evidence="5 6" key="1">
    <citation type="journal article" date="2015" name="Genome Biol.">
        <title>Comparative genomics of Steinernema reveals deeply conserved gene regulatory networks.</title>
        <authorList>
            <person name="Dillman A.R."/>
            <person name="Macchietto M."/>
            <person name="Porter C.F."/>
            <person name="Rogers A."/>
            <person name="Williams B."/>
            <person name="Antoshechkin I."/>
            <person name="Lee M.M."/>
            <person name="Goodwin Z."/>
            <person name="Lu X."/>
            <person name="Lewis E.E."/>
            <person name="Goodrich-Blair H."/>
            <person name="Stock S.P."/>
            <person name="Adams B.J."/>
            <person name="Sternberg P.W."/>
            <person name="Mortazavi A."/>
        </authorList>
    </citation>
    <scope>NUCLEOTIDE SEQUENCE [LARGE SCALE GENOMIC DNA]</scope>
    <source>
        <strain evidence="5 6">ALL</strain>
    </source>
</reference>
<gene>
    <name evidence="5" type="ORF">L596_027156</name>
</gene>
<dbReference type="AlphaFoldDB" id="A0A4U5M3M2"/>
<name>A0A4U5M3M2_STECR</name>
<dbReference type="EMBL" id="AZBU02000010">
    <property type="protein sequence ID" value="TKR63312.1"/>
    <property type="molecule type" value="Genomic_DNA"/>
</dbReference>
<keyword evidence="2" id="KW-0677">Repeat</keyword>
<dbReference type="Gene3D" id="2.130.10.10">
    <property type="entry name" value="YVTN repeat-like/Quinoprotein amine dehydrogenase"/>
    <property type="match status" value="1"/>
</dbReference>